<reference evidence="2" key="1">
    <citation type="journal article" date="2023" name="Science">
        <title>Genome structures resolve the early diversification of teleost fishes.</title>
        <authorList>
            <person name="Parey E."/>
            <person name="Louis A."/>
            <person name="Montfort J."/>
            <person name="Bouchez O."/>
            <person name="Roques C."/>
            <person name="Iampietro C."/>
            <person name="Lluch J."/>
            <person name="Castinel A."/>
            <person name="Donnadieu C."/>
            <person name="Desvignes T."/>
            <person name="Floi Bucao C."/>
            <person name="Jouanno E."/>
            <person name="Wen M."/>
            <person name="Mejri S."/>
            <person name="Dirks R."/>
            <person name="Jansen H."/>
            <person name="Henkel C."/>
            <person name="Chen W.J."/>
            <person name="Zahm M."/>
            <person name="Cabau C."/>
            <person name="Klopp C."/>
            <person name="Thompson A.W."/>
            <person name="Robinson-Rechavi M."/>
            <person name="Braasch I."/>
            <person name="Lecointre G."/>
            <person name="Bobe J."/>
            <person name="Postlethwait J.H."/>
            <person name="Berthelot C."/>
            <person name="Roest Crollius H."/>
            <person name="Guiguen Y."/>
        </authorList>
    </citation>
    <scope>NUCLEOTIDE SEQUENCE</scope>
    <source>
        <strain evidence="2">Concon-B</strain>
    </source>
</reference>
<dbReference type="Gene3D" id="1.50.10.10">
    <property type="match status" value="1"/>
</dbReference>
<organism evidence="2 3">
    <name type="scientific">Conger conger</name>
    <name type="common">Conger eel</name>
    <name type="synonym">Muraena conger</name>
    <dbReference type="NCBI Taxonomy" id="82655"/>
    <lineage>
        <taxon>Eukaryota</taxon>
        <taxon>Metazoa</taxon>
        <taxon>Chordata</taxon>
        <taxon>Craniata</taxon>
        <taxon>Vertebrata</taxon>
        <taxon>Euteleostomi</taxon>
        <taxon>Actinopterygii</taxon>
        <taxon>Neopterygii</taxon>
        <taxon>Teleostei</taxon>
        <taxon>Anguilliformes</taxon>
        <taxon>Congridae</taxon>
        <taxon>Conger</taxon>
    </lineage>
</organism>
<name>A0A9Q1I9V5_CONCO</name>
<keyword evidence="3" id="KW-1185">Reference proteome</keyword>
<dbReference type="InterPro" id="IPR001382">
    <property type="entry name" value="Glyco_hydro_47"/>
</dbReference>
<evidence type="ECO:0000313" key="3">
    <source>
        <dbReference type="Proteomes" id="UP001152803"/>
    </source>
</evidence>
<dbReference type="GO" id="GO:0004571">
    <property type="term" value="F:mannosyl-oligosaccharide 1,2-alpha-mannosidase activity"/>
    <property type="evidence" value="ECO:0007669"/>
    <property type="project" value="InterPro"/>
</dbReference>
<evidence type="ECO:0000256" key="1">
    <source>
        <dbReference type="ARBA" id="ARBA00007658"/>
    </source>
</evidence>
<dbReference type="InterPro" id="IPR012341">
    <property type="entry name" value="6hp_glycosidase-like_sf"/>
</dbReference>
<proteinExistence type="inferred from homology"/>
<dbReference type="InterPro" id="IPR036026">
    <property type="entry name" value="Seven-hairpin_glycosidases"/>
</dbReference>
<dbReference type="GO" id="GO:0005975">
    <property type="term" value="P:carbohydrate metabolic process"/>
    <property type="evidence" value="ECO:0007669"/>
    <property type="project" value="InterPro"/>
</dbReference>
<dbReference type="Pfam" id="PF01532">
    <property type="entry name" value="Glyco_hydro_47"/>
    <property type="match status" value="1"/>
</dbReference>
<gene>
    <name evidence="2" type="ORF">COCON_G00018750</name>
</gene>
<accession>A0A9Q1I9V5</accession>
<sequence length="99" mass="11104">MRSVKMSEDNYYLKITETNGEASLFEVNIRYVGGLLSAYYLTGAERDGAQLERRVLRGGRAAGVRQGHSQWDTSSPASLVPEHKMVVLERAVWWSALSK</sequence>
<dbReference type="Proteomes" id="UP001152803">
    <property type="component" value="Unassembled WGS sequence"/>
</dbReference>
<dbReference type="AlphaFoldDB" id="A0A9Q1I9V5"/>
<dbReference type="OrthoDB" id="8958194at2759"/>
<dbReference type="SUPFAM" id="SSF48225">
    <property type="entry name" value="Seven-hairpin glycosidases"/>
    <property type="match status" value="1"/>
</dbReference>
<evidence type="ECO:0000313" key="2">
    <source>
        <dbReference type="EMBL" id="KAJ8289216.1"/>
    </source>
</evidence>
<comment type="caution">
    <text evidence="2">The sequence shown here is derived from an EMBL/GenBank/DDBJ whole genome shotgun (WGS) entry which is preliminary data.</text>
</comment>
<dbReference type="GO" id="GO:0005509">
    <property type="term" value="F:calcium ion binding"/>
    <property type="evidence" value="ECO:0007669"/>
    <property type="project" value="InterPro"/>
</dbReference>
<protein>
    <submittedName>
        <fullName evidence="2">Uncharacterized protein</fullName>
    </submittedName>
</protein>
<dbReference type="EMBL" id="JAFJMO010000001">
    <property type="protein sequence ID" value="KAJ8289216.1"/>
    <property type="molecule type" value="Genomic_DNA"/>
</dbReference>
<comment type="similarity">
    <text evidence="1">Belongs to the glycosyl hydrolase 47 family.</text>
</comment>
<dbReference type="GO" id="GO:0016020">
    <property type="term" value="C:membrane"/>
    <property type="evidence" value="ECO:0007669"/>
    <property type="project" value="InterPro"/>
</dbReference>